<keyword evidence="6" id="KW-1133">Transmembrane helix</keyword>
<dbReference type="GO" id="GO:0007155">
    <property type="term" value="P:cell adhesion"/>
    <property type="evidence" value="ECO:0007669"/>
    <property type="project" value="InterPro"/>
</dbReference>
<evidence type="ECO:0000256" key="4">
    <source>
        <dbReference type="ARBA" id="ARBA00029638"/>
    </source>
</evidence>
<dbReference type="GO" id="GO:0043107">
    <property type="term" value="P:type IV pilus-dependent motility"/>
    <property type="evidence" value="ECO:0007669"/>
    <property type="project" value="TreeGrafter"/>
</dbReference>
<name>A0A246F7B8_PSENT</name>
<accession>A0A246F7B8</accession>
<organism evidence="7 8">
    <name type="scientific">Pseudomonas nitroreducens</name>
    <dbReference type="NCBI Taxonomy" id="46680"/>
    <lineage>
        <taxon>Bacteria</taxon>
        <taxon>Pseudomonadati</taxon>
        <taxon>Pseudomonadota</taxon>
        <taxon>Gammaproteobacteria</taxon>
        <taxon>Pseudomonadales</taxon>
        <taxon>Pseudomonadaceae</taxon>
        <taxon>Pseudomonas</taxon>
    </lineage>
</organism>
<dbReference type="EMBL" id="NJBA01000007">
    <property type="protein sequence ID" value="OWP49107.1"/>
    <property type="molecule type" value="Genomic_DNA"/>
</dbReference>
<evidence type="ECO:0000256" key="5">
    <source>
        <dbReference type="RuleBase" id="RU000389"/>
    </source>
</evidence>
<dbReference type="PRINTS" id="PR00813">
    <property type="entry name" value="BCTERIALGSPG"/>
</dbReference>
<comment type="subunit">
    <text evidence="2">The pili are polar flexible filaments of about 5.4 nanometers diameter and 2.5 micrometers average length; they consist of only a single polypeptide chain arranged in a helical configuration of five subunits per turn in the assembled pilus.</text>
</comment>
<dbReference type="GO" id="GO:0015627">
    <property type="term" value="C:type II protein secretion system complex"/>
    <property type="evidence" value="ECO:0007669"/>
    <property type="project" value="InterPro"/>
</dbReference>
<sequence>MVKQQGFTLIELMIVVAIIGILASVSIPIYSDYSSRSKATAAIAEMSGIKTAVGMCMAEAAALSDCKGGAYGIPESFETSNVPSGYSVTAGKIVAITSATSATGDPLELALEPVKDSKSSMIIWKLSGTICNDDRGIKFGTGGCAKTAKEG</sequence>
<evidence type="ECO:0000256" key="2">
    <source>
        <dbReference type="ARBA" id="ARBA00011156"/>
    </source>
</evidence>
<dbReference type="InterPro" id="IPR001082">
    <property type="entry name" value="Pilin"/>
</dbReference>
<keyword evidence="5" id="KW-0281">Fimbrium</keyword>
<proteinExistence type="inferred from homology"/>
<keyword evidence="6" id="KW-0812">Transmembrane</keyword>
<evidence type="ECO:0000256" key="3">
    <source>
        <dbReference type="ARBA" id="ARBA00022481"/>
    </source>
</evidence>
<reference evidence="7 8" key="1">
    <citation type="submission" date="2017-06" db="EMBL/GenBank/DDBJ databases">
        <title>Draft genome of Pseudomonas nitroreducens DF05.</title>
        <authorList>
            <person name="Iyer R."/>
        </authorList>
    </citation>
    <scope>NUCLEOTIDE SEQUENCE [LARGE SCALE GENOMIC DNA]</scope>
    <source>
        <strain evidence="7 8">DF05</strain>
    </source>
</reference>
<dbReference type="AlphaFoldDB" id="A0A246F7B8"/>
<dbReference type="InterPro" id="IPR000983">
    <property type="entry name" value="Bac_GSPG_pilin"/>
</dbReference>
<gene>
    <name evidence="7" type="ORF">CEG18_20425</name>
</gene>
<dbReference type="PANTHER" id="PTHR30093:SF34">
    <property type="entry name" value="PREPILIN PEPTIDASE-DEPENDENT PROTEIN D"/>
    <property type="match status" value="1"/>
</dbReference>
<feature type="transmembrane region" description="Helical" evidence="6">
    <location>
        <begin position="6"/>
        <end position="30"/>
    </location>
</feature>
<dbReference type="PANTHER" id="PTHR30093">
    <property type="entry name" value="GENERAL SECRETION PATHWAY PROTEIN G"/>
    <property type="match status" value="1"/>
</dbReference>
<comment type="similarity">
    <text evidence="1 5">Belongs to the N-Me-Phe pilin family.</text>
</comment>
<evidence type="ECO:0000256" key="6">
    <source>
        <dbReference type="SAM" id="Phobius"/>
    </source>
</evidence>
<evidence type="ECO:0000313" key="7">
    <source>
        <dbReference type="EMBL" id="OWP49107.1"/>
    </source>
</evidence>
<dbReference type="InterPro" id="IPR045584">
    <property type="entry name" value="Pilin-like"/>
</dbReference>
<dbReference type="Proteomes" id="UP000198145">
    <property type="component" value="Unassembled WGS sequence"/>
</dbReference>
<dbReference type="Gene3D" id="3.30.700.10">
    <property type="entry name" value="Glycoprotein, Type 4 Pilin"/>
    <property type="match status" value="1"/>
</dbReference>
<dbReference type="PROSITE" id="PS00409">
    <property type="entry name" value="PROKAR_NTER_METHYL"/>
    <property type="match status" value="1"/>
</dbReference>
<dbReference type="GO" id="GO:0015628">
    <property type="term" value="P:protein secretion by the type II secretion system"/>
    <property type="evidence" value="ECO:0007669"/>
    <property type="project" value="InterPro"/>
</dbReference>
<protein>
    <recommendedName>
        <fullName evidence="4">Pilin</fullName>
    </recommendedName>
</protein>
<dbReference type="Pfam" id="PF07963">
    <property type="entry name" value="N_methyl"/>
    <property type="match status" value="1"/>
</dbReference>
<evidence type="ECO:0000256" key="1">
    <source>
        <dbReference type="ARBA" id="ARBA00005233"/>
    </source>
</evidence>
<keyword evidence="3" id="KW-0488">Methylation</keyword>
<dbReference type="NCBIfam" id="TIGR02532">
    <property type="entry name" value="IV_pilin_GFxxxE"/>
    <property type="match status" value="1"/>
</dbReference>
<dbReference type="SUPFAM" id="SSF54523">
    <property type="entry name" value="Pili subunits"/>
    <property type="match status" value="1"/>
</dbReference>
<comment type="caution">
    <text evidence="7">The sequence shown here is derived from an EMBL/GenBank/DDBJ whole genome shotgun (WGS) entry which is preliminary data.</text>
</comment>
<keyword evidence="6" id="KW-0472">Membrane</keyword>
<evidence type="ECO:0000313" key="8">
    <source>
        <dbReference type="Proteomes" id="UP000198145"/>
    </source>
</evidence>
<dbReference type="GO" id="GO:0044096">
    <property type="term" value="C:type IV pilus"/>
    <property type="evidence" value="ECO:0007669"/>
    <property type="project" value="TreeGrafter"/>
</dbReference>
<dbReference type="RefSeq" id="WP_088420151.1">
    <property type="nucleotide sequence ID" value="NZ_NJBA01000007.1"/>
</dbReference>
<dbReference type="Pfam" id="PF00114">
    <property type="entry name" value="Pilin"/>
    <property type="match status" value="1"/>
</dbReference>
<dbReference type="InterPro" id="IPR012902">
    <property type="entry name" value="N_methyl_site"/>
</dbReference>